<dbReference type="AlphaFoldDB" id="A0A447KT48"/>
<evidence type="ECO:0000313" key="7">
    <source>
        <dbReference type="Proteomes" id="UP000281391"/>
    </source>
</evidence>
<dbReference type="SMART" id="SM00342">
    <property type="entry name" value="HTH_ARAC"/>
    <property type="match status" value="1"/>
</dbReference>
<evidence type="ECO:0000256" key="2">
    <source>
        <dbReference type="ARBA" id="ARBA00023125"/>
    </source>
</evidence>
<evidence type="ECO:0000256" key="1">
    <source>
        <dbReference type="ARBA" id="ARBA00023015"/>
    </source>
</evidence>
<dbReference type="SUPFAM" id="SSF46689">
    <property type="entry name" value="Homeodomain-like"/>
    <property type="match status" value="1"/>
</dbReference>
<dbReference type="InterPro" id="IPR009057">
    <property type="entry name" value="Homeodomain-like_sf"/>
</dbReference>
<dbReference type="Gene3D" id="1.10.10.60">
    <property type="entry name" value="Homeodomain-like"/>
    <property type="match status" value="1"/>
</dbReference>
<feature type="transmembrane region" description="Helical" evidence="4">
    <location>
        <begin position="61"/>
        <end position="79"/>
    </location>
</feature>
<feature type="transmembrane region" description="Helical" evidence="4">
    <location>
        <begin position="30"/>
        <end position="49"/>
    </location>
</feature>
<evidence type="ECO:0000313" key="6">
    <source>
        <dbReference type="EMBL" id="VDZ58989.1"/>
    </source>
</evidence>
<dbReference type="PANTHER" id="PTHR43280">
    <property type="entry name" value="ARAC-FAMILY TRANSCRIPTIONAL REGULATOR"/>
    <property type="match status" value="1"/>
</dbReference>
<keyword evidence="2" id="KW-0238">DNA-binding</keyword>
<keyword evidence="4" id="KW-1133">Transmembrane helix</keyword>
<reference evidence="6 7" key="1">
    <citation type="submission" date="2018-12" db="EMBL/GenBank/DDBJ databases">
        <authorList>
            <consortium name="Pathogen Informatics"/>
        </authorList>
    </citation>
    <scope>NUCLEOTIDE SEQUENCE [LARGE SCALE GENOMIC DNA]</scope>
    <source>
        <strain evidence="6 7">NCTC11214</strain>
    </source>
</reference>
<dbReference type="GO" id="GO:0003700">
    <property type="term" value="F:DNA-binding transcription factor activity"/>
    <property type="evidence" value="ECO:0007669"/>
    <property type="project" value="InterPro"/>
</dbReference>
<dbReference type="PANTHER" id="PTHR43280:SF29">
    <property type="entry name" value="ARAC-FAMILY TRANSCRIPTIONAL REGULATOR"/>
    <property type="match status" value="1"/>
</dbReference>
<dbReference type="Pfam" id="PF12833">
    <property type="entry name" value="HTH_18"/>
    <property type="match status" value="1"/>
</dbReference>
<accession>A0A447KT48</accession>
<sequence length="332" mass="37180">MPLIPLTFVFAAVYLALLIRLGAPQRQRWVFHLLLLLCIWQSLLVGVRYGYHFNQFNALQPYGAIAIPALIYLALTASAQGGRWHYGLVVAMPLAIAGWAQLWAPWLLDGLIIAAYLGFALAMLLFLRQGENSLPRVALTESWLSLRLWRALGMLLLAGGLAETAIAWDFAFHAGEHAGAIATLSSLLVVLGLGAILLRAHLPAHTVEEPPVEAEQHKPTEEWFALIERRLRQDGLYLDAELNLTRLARKVGLPARKVSQAINQHAGMNVSQYVNQMRIHQAAHWLSASDRPITDIMLEAGFTTKSNFNREFQRIWGLNPSEWRKRHALAKQ</sequence>
<dbReference type="PROSITE" id="PS01124">
    <property type="entry name" value="HTH_ARAC_FAMILY_2"/>
    <property type="match status" value="1"/>
</dbReference>
<feature type="transmembrane region" description="Helical" evidence="4">
    <location>
        <begin position="148"/>
        <end position="168"/>
    </location>
</feature>
<dbReference type="GO" id="GO:0043565">
    <property type="term" value="F:sequence-specific DNA binding"/>
    <property type="evidence" value="ECO:0007669"/>
    <property type="project" value="InterPro"/>
</dbReference>
<dbReference type="RefSeq" id="WP_004959430.1">
    <property type="nucleotide sequence ID" value="NZ_LR134117.1"/>
</dbReference>
<evidence type="ECO:0000256" key="4">
    <source>
        <dbReference type="SAM" id="Phobius"/>
    </source>
</evidence>
<feature type="transmembrane region" description="Helical" evidence="4">
    <location>
        <begin position="180"/>
        <end position="198"/>
    </location>
</feature>
<dbReference type="Proteomes" id="UP000281391">
    <property type="component" value="Chromosome"/>
</dbReference>
<keyword evidence="4" id="KW-0812">Transmembrane</keyword>
<feature type="transmembrane region" description="Helical" evidence="4">
    <location>
        <begin position="6"/>
        <end position="23"/>
    </location>
</feature>
<organism evidence="6 7">
    <name type="scientific">Serratia odorifera</name>
    <dbReference type="NCBI Taxonomy" id="618"/>
    <lineage>
        <taxon>Bacteria</taxon>
        <taxon>Pseudomonadati</taxon>
        <taxon>Pseudomonadota</taxon>
        <taxon>Gammaproteobacteria</taxon>
        <taxon>Enterobacterales</taxon>
        <taxon>Yersiniaceae</taxon>
        <taxon>Serratia</taxon>
    </lineage>
</organism>
<keyword evidence="3" id="KW-0804">Transcription</keyword>
<feature type="domain" description="HTH araC/xylS-type" evidence="5">
    <location>
        <begin position="221"/>
        <end position="326"/>
    </location>
</feature>
<keyword evidence="1" id="KW-0805">Transcription regulation</keyword>
<feature type="transmembrane region" description="Helical" evidence="4">
    <location>
        <begin position="110"/>
        <end position="127"/>
    </location>
</feature>
<feature type="transmembrane region" description="Helical" evidence="4">
    <location>
        <begin position="86"/>
        <end position="104"/>
    </location>
</feature>
<evidence type="ECO:0000259" key="5">
    <source>
        <dbReference type="PROSITE" id="PS01124"/>
    </source>
</evidence>
<keyword evidence="4" id="KW-0472">Membrane</keyword>
<protein>
    <submittedName>
        <fullName evidence="6">L-rhamnose operon transcriptional activator rhaR</fullName>
    </submittedName>
</protein>
<dbReference type="KEGG" id="sof:NCTC11214_02940"/>
<name>A0A447KT48_SEROD</name>
<evidence type="ECO:0000256" key="3">
    <source>
        <dbReference type="ARBA" id="ARBA00023163"/>
    </source>
</evidence>
<gene>
    <name evidence="6" type="primary">rhaR_1</name>
    <name evidence="6" type="ORF">NCTC11214_02940</name>
</gene>
<proteinExistence type="predicted"/>
<dbReference type="InterPro" id="IPR018060">
    <property type="entry name" value="HTH_AraC"/>
</dbReference>
<dbReference type="EMBL" id="LR134117">
    <property type="protein sequence ID" value="VDZ58989.1"/>
    <property type="molecule type" value="Genomic_DNA"/>
</dbReference>